<feature type="compositionally biased region" description="Low complexity" evidence="1">
    <location>
        <begin position="1"/>
        <end position="16"/>
    </location>
</feature>
<dbReference type="EMBL" id="UYJE01000089">
    <property type="protein sequence ID" value="VDH90045.1"/>
    <property type="molecule type" value="Genomic_DNA"/>
</dbReference>
<dbReference type="Proteomes" id="UP000596742">
    <property type="component" value="Unassembled WGS sequence"/>
</dbReference>
<name>A0A8B6BFM2_MYTGA</name>
<gene>
    <name evidence="2" type="ORF">MGAL_10B044878</name>
</gene>
<organism evidence="2 3">
    <name type="scientific">Mytilus galloprovincialis</name>
    <name type="common">Mediterranean mussel</name>
    <dbReference type="NCBI Taxonomy" id="29158"/>
    <lineage>
        <taxon>Eukaryota</taxon>
        <taxon>Metazoa</taxon>
        <taxon>Spiralia</taxon>
        <taxon>Lophotrochozoa</taxon>
        <taxon>Mollusca</taxon>
        <taxon>Bivalvia</taxon>
        <taxon>Autobranchia</taxon>
        <taxon>Pteriomorphia</taxon>
        <taxon>Mytilida</taxon>
        <taxon>Mytiloidea</taxon>
        <taxon>Mytilidae</taxon>
        <taxon>Mytilinae</taxon>
        <taxon>Mytilus</taxon>
    </lineage>
</organism>
<evidence type="ECO:0000256" key="1">
    <source>
        <dbReference type="SAM" id="MobiDB-lite"/>
    </source>
</evidence>
<dbReference type="AlphaFoldDB" id="A0A8B6BFM2"/>
<protein>
    <submittedName>
        <fullName evidence="2">Uncharacterized protein</fullName>
    </submittedName>
</protein>
<evidence type="ECO:0000313" key="3">
    <source>
        <dbReference type="Proteomes" id="UP000596742"/>
    </source>
</evidence>
<sequence>MANLMQMQMNLMRMQQAPPPPNNLSHQYQPHYSEKEQAPPPPINLSPQYQLQNTENEQAPSPPPQINASPLNQHYTEMQPMQASTMGNYQTSDVLKNVRNQMEFWCS</sequence>
<accession>A0A8B6BFM2</accession>
<feature type="region of interest" description="Disordered" evidence="1">
    <location>
        <begin position="1"/>
        <end position="75"/>
    </location>
</feature>
<feature type="compositionally biased region" description="Polar residues" evidence="1">
    <location>
        <begin position="66"/>
        <end position="75"/>
    </location>
</feature>
<dbReference type="OrthoDB" id="10478129at2759"/>
<keyword evidence="3" id="KW-1185">Reference proteome</keyword>
<feature type="compositionally biased region" description="Polar residues" evidence="1">
    <location>
        <begin position="45"/>
        <end position="59"/>
    </location>
</feature>
<reference evidence="2" key="1">
    <citation type="submission" date="2018-11" db="EMBL/GenBank/DDBJ databases">
        <authorList>
            <person name="Alioto T."/>
            <person name="Alioto T."/>
        </authorList>
    </citation>
    <scope>NUCLEOTIDE SEQUENCE</scope>
</reference>
<evidence type="ECO:0000313" key="2">
    <source>
        <dbReference type="EMBL" id="VDH90045.1"/>
    </source>
</evidence>
<comment type="caution">
    <text evidence="2">The sequence shown here is derived from an EMBL/GenBank/DDBJ whole genome shotgun (WGS) entry which is preliminary data.</text>
</comment>
<proteinExistence type="predicted"/>